<organism evidence="2 3">
    <name type="scientific">Hortaea werneckii</name>
    <name type="common">Black yeast</name>
    <name type="synonym">Cladosporium werneckii</name>
    <dbReference type="NCBI Taxonomy" id="91943"/>
    <lineage>
        <taxon>Eukaryota</taxon>
        <taxon>Fungi</taxon>
        <taxon>Dikarya</taxon>
        <taxon>Ascomycota</taxon>
        <taxon>Pezizomycotina</taxon>
        <taxon>Dothideomycetes</taxon>
        <taxon>Dothideomycetidae</taxon>
        <taxon>Mycosphaerellales</taxon>
        <taxon>Teratosphaeriaceae</taxon>
        <taxon>Hortaea</taxon>
    </lineage>
</organism>
<name>A0A3M6WBE9_HORWE</name>
<dbReference type="CDD" id="cd07067">
    <property type="entry name" value="HP_PGM_like"/>
    <property type="match status" value="1"/>
</dbReference>
<proteinExistence type="predicted"/>
<dbReference type="InterPro" id="IPR029033">
    <property type="entry name" value="His_PPase_superfam"/>
</dbReference>
<protein>
    <submittedName>
        <fullName evidence="2">Uncharacterized protein</fullName>
    </submittedName>
</protein>
<feature type="compositionally biased region" description="Polar residues" evidence="1">
    <location>
        <begin position="179"/>
        <end position="199"/>
    </location>
</feature>
<dbReference type="InterPro" id="IPR050275">
    <property type="entry name" value="PGM_Phosphatase"/>
</dbReference>
<comment type="caution">
    <text evidence="2">The sequence shown here is derived from an EMBL/GenBank/DDBJ whole genome shotgun (WGS) entry which is preliminary data.</text>
</comment>
<dbReference type="Gene3D" id="3.40.50.1240">
    <property type="entry name" value="Phosphoglycerate mutase-like"/>
    <property type="match status" value="1"/>
</dbReference>
<feature type="compositionally biased region" description="Polar residues" evidence="1">
    <location>
        <begin position="745"/>
        <end position="758"/>
    </location>
</feature>
<dbReference type="EMBL" id="QWIJ01001268">
    <property type="protein sequence ID" value="RMX75590.1"/>
    <property type="molecule type" value="Genomic_DNA"/>
</dbReference>
<dbReference type="VEuPathDB" id="FungiDB:BTJ68_04450"/>
<dbReference type="InterPro" id="IPR013078">
    <property type="entry name" value="His_Pase_superF_clade-1"/>
</dbReference>
<dbReference type="OrthoDB" id="496981at2759"/>
<feature type="compositionally biased region" description="Polar residues" evidence="1">
    <location>
        <begin position="95"/>
        <end position="112"/>
    </location>
</feature>
<dbReference type="PANTHER" id="PTHR48100">
    <property type="entry name" value="BROAD-SPECIFICITY PHOSPHATASE YOR283W-RELATED"/>
    <property type="match status" value="1"/>
</dbReference>
<evidence type="ECO:0000313" key="3">
    <source>
        <dbReference type="Proteomes" id="UP000281245"/>
    </source>
</evidence>
<reference evidence="2 3" key="1">
    <citation type="journal article" date="2018" name="BMC Genomics">
        <title>Genomic evidence for intraspecific hybridization in a clonal and extremely halotolerant yeast.</title>
        <authorList>
            <person name="Gostincar C."/>
            <person name="Stajich J.E."/>
            <person name="Zupancic J."/>
            <person name="Zalar P."/>
            <person name="Gunde-Cimerman N."/>
        </authorList>
    </citation>
    <scope>NUCLEOTIDE SEQUENCE [LARGE SCALE GENOMIC DNA]</scope>
    <source>
        <strain evidence="2 3">EXF-6656</strain>
    </source>
</reference>
<feature type="region of interest" description="Disordered" evidence="1">
    <location>
        <begin position="86"/>
        <end position="252"/>
    </location>
</feature>
<dbReference type="AlphaFoldDB" id="A0A3M6WBE9"/>
<dbReference type="Pfam" id="PF00300">
    <property type="entry name" value="His_Phos_1"/>
    <property type="match status" value="1"/>
</dbReference>
<accession>A0A3M6WBE9</accession>
<evidence type="ECO:0000256" key="1">
    <source>
        <dbReference type="SAM" id="MobiDB-lite"/>
    </source>
</evidence>
<dbReference type="SMART" id="SM00855">
    <property type="entry name" value="PGAM"/>
    <property type="match status" value="1"/>
</dbReference>
<dbReference type="SUPFAM" id="SSF53254">
    <property type="entry name" value="Phosphoglycerate mutase-like"/>
    <property type="match status" value="1"/>
</dbReference>
<sequence length="963" mass="99410">MLFEGTTLTSPTVYISFETAFALDECSKPIDDSFCSTIFTDYRPVLFVPQQILNLDPAWSSCDVYWRGLYDPPKALQPAQVVMGPMTPAGDGRATPTSAVPENSLVSPTVKPTTIPGDPPQIATATQDPSSTDMQSPAAPHVQNSATSIAPPTPTLGGADPVQSDAAQIDSESAKPPSITENGNDLSFSTPSQVTNTKGSGVGTSIPDPGADTEDDSPAPSNAAEVFSKAQQDHAGDNGRPIATFSGADGQQHSVVQTGDEVILDNTVTISQGGAKSSVTGIGVVSAADSGLVISQEDFEITAAYSSVESKGPPAAASTAFITFDGSTYKVVQSSRVGAQVASVEMQSMGAVTFKAGGKEFTAYRPESDGAVRVIAEETTFSLEKGSATNVDEHSISADPTGNIAFDGEALAYTSLDQPPLPSSSGIMFTAKDGDIYTVVQSSSADLLVHNAGNTFTIPASSLATVAGSEIRLVASDHVLVDSKTMTPSALPSASSEHRVEPTIDGRIRTAVEHASASAAVIDGTTVSVGGSALTLGDETVSMAPGGLFLQSNGKQDTIAFDQAQAQVTQDVAAILTLGHNGITAYALESDSTSTPRGMVLDGTTLLAGGSAVTISGNTISLASSGIVIANDGSTSTIALPTASSLPESKAVLTLGSRTLTAYQVMQSPGVVEIGGSRISIGGQAITINGQVVSAASSGVVEDGTLVSWSTISVPATASITRGSGSAGYVAETAASSRTSAESSVTQSESGIASTTSGAERHRIPVANMAPDSRIILTRHAQAEHNVDLDYSIADAPLTPLGKKQAATLAPQIKELAKEVDLVVSSPLKRTLQTTKLGWAPALERLGIENVICLPQAQECNAHPCDTGSPKEVLEAESEFNGFDLSGLTPDWISKKGFYAADPTSLANRAKWVRQWLRDRPEKTIVLVAHGDVLRRITSGPSGPSTYMWQNAEAKIVRFDAKS</sequence>
<dbReference type="GO" id="GO:0005737">
    <property type="term" value="C:cytoplasm"/>
    <property type="evidence" value="ECO:0007669"/>
    <property type="project" value="TreeGrafter"/>
</dbReference>
<dbReference type="Proteomes" id="UP000281245">
    <property type="component" value="Unassembled WGS sequence"/>
</dbReference>
<dbReference type="PANTHER" id="PTHR48100:SF54">
    <property type="entry name" value="PHOSPHATASE SPAC5H10.03-RELATED"/>
    <property type="match status" value="1"/>
</dbReference>
<feature type="compositionally biased region" description="Polar residues" evidence="1">
    <location>
        <begin position="123"/>
        <end position="135"/>
    </location>
</feature>
<feature type="non-terminal residue" evidence="2">
    <location>
        <position position="963"/>
    </location>
</feature>
<evidence type="ECO:0000313" key="2">
    <source>
        <dbReference type="EMBL" id="RMX75590.1"/>
    </source>
</evidence>
<feature type="region of interest" description="Disordered" evidence="1">
    <location>
        <begin position="736"/>
        <end position="759"/>
    </location>
</feature>
<gene>
    <name evidence="2" type="ORF">D0869_11483</name>
</gene>
<dbReference type="GO" id="GO:0016791">
    <property type="term" value="F:phosphatase activity"/>
    <property type="evidence" value="ECO:0007669"/>
    <property type="project" value="TreeGrafter"/>
</dbReference>